<keyword evidence="2" id="KW-1185">Reference proteome</keyword>
<sequence length="141" mass="15831">MRHSGCSTVAPIGFTWTSWHFVPNLTIGASVIKSLAYLDCHLMVTNPFDYVEPLGDAENWQQIIQEIKSKGRRPGVALRPGTPIREVYPLVESENPRGNGPCYDCGAWFWWAKVYAGDDGEGRKSQKEISYTEHRGGWMVG</sequence>
<reference evidence="2" key="1">
    <citation type="journal article" date="2023" name="Front. Plant Sci.">
        <title>Chromosomal-level genome assembly of Melastoma candidum provides insights into trichome evolution.</title>
        <authorList>
            <person name="Zhong Y."/>
            <person name="Wu W."/>
            <person name="Sun C."/>
            <person name="Zou P."/>
            <person name="Liu Y."/>
            <person name="Dai S."/>
            <person name="Zhou R."/>
        </authorList>
    </citation>
    <scope>NUCLEOTIDE SEQUENCE [LARGE SCALE GENOMIC DNA]</scope>
</reference>
<comment type="caution">
    <text evidence="1">The sequence shown here is derived from an EMBL/GenBank/DDBJ whole genome shotgun (WGS) entry which is preliminary data.</text>
</comment>
<accession>A0ACB9SAY3</accession>
<proteinExistence type="predicted"/>
<evidence type="ECO:0000313" key="2">
    <source>
        <dbReference type="Proteomes" id="UP001057402"/>
    </source>
</evidence>
<gene>
    <name evidence="1" type="ORF">MLD38_000303</name>
</gene>
<evidence type="ECO:0000313" key="1">
    <source>
        <dbReference type="EMBL" id="KAI4387917.1"/>
    </source>
</evidence>
<organism evidence="1 2">
    <name type="scientific">Melastoma candidum</name>
    <dbReference type="NCBI Taxonomy" id="119954"/>
    <lineage>
        <taxon>Eukaryota</taxon>
        <taxon>Viridiplantae</taxon>
        <taxon>Streptophyta</taxon>
        <taxon>Embryophyta</taxon>
        <taxon>Tracheophyta</taxon>
        <taxon>Spermatophyta</taxon>
        <taxon>Magnoliopsida</taxon>
        <taxon>eudicotyledons</taxon>
        <taxon>Gunneridae</taxon>
        <taxon>Pentapetalae</taxon>
        <taxon>rosids</taxon>
        <taxon>malvids</taxon>
        <taxon>Myrtales</taxon>
        <taxon>Melastomataceae</taxon>
        <taxon>Melastomatoideae</taxon>
        <taxon>Melastomateae</taxon>
        <taxon>Melastoma</taxon>
    </lineage>
</organism>
<dbReference type="Proteomes" id="UP001057402">
    <property type="component" value="Chromosome 1"/>
</dbReference>
<name>A0ACB9SAY3_9MYRT</name>
<dbReference type="EMBL" id="CM042880">
    <property type="protein sequence ID" value="KAI4387917.1"/>
    <property type="molecule type" value="Genomic_DNA"/>
</dbReference>
<protein>
    <submittedName>
        <fullName evidence="1">Uncharacterized protein</fullName>
    </submittedName>
</protein>